<dbReference type="CDD" id="cd09610">
    <property type="entry name" value="M3B_PepF"/>
    <property type="match status" value="1"/>
</dbReference>
<dbReference type="InterPro" id="IPR001567">
    <property type="entry name" value="Pept_M3A_M3B_dom"/>
</dbReference>
<dbReference type="RefSeq" id="WP_154570060.1">
    <property type="nucleotide sequence ID" value="NZ_VWSJ01000002.1"/>
</dbReference>
<sequence>MKWNLKEFFKNDNECMEFINSTEKNSIEFNQKYQNNLQNLTSSEFLEALKIYEKINENLAKFTTYAYLNFAIDTKSGSKLAKIEELYNKISENLLFFSIEFNLLDENLKQNFIENSSNYKYYLNLIVKQKSHELTFLEERILLRVSLVGSSAFARLFDETMSNLRFEFDDKLLKEEEILSLLHSKDREVRKTAALSLSNTLKQNSHLLSYIFNMIKTDLKITCDLKNYKFGEDVMHENNQIEKESVDSLIKVTQENFDLVSDFYNKKREILGYDELYDYDRYAPLGDDKYYSFEDCKEIILEAFNGFSKEFGDIAKTAFDENWIDVYPDDNKIGGAFSHSAVSSIHPFVLLNFTSKRRDLFTLAHELGHAIHQKLAYKVGFLNSNTPLTTAETASVFCEMLVFDYVYKKSDKKERLNLLSSKLEDIFATLYRQINFTTFEREIHSYKNELSSDEIGEIWYKHSKDMFGDCLILNDYYKFWWSYIPHFIHTPFYCYSYSYAQLLVLALFELYKSGKCENFVEIYTKFLSLGGSKSPRDMLAMFGLDIQSKEFWEIGIKMVRNLVSEFKELK</sequence>
<reference evidence="9 10" key="2">
    <citation type="submission" date="2020-03" db="EMBL/GenBank/DDBJ databases">
        <title>Campylobacter portucalensis sp. nov., a new species of Campylobacter isolated from the reproductive tract of bulls.</title>
        <authorList>
            <person name="Silva M.F."/>
            <person name="Pereira G."/>
            <person name="Carneiro C."/>
            <person name="Hemphill A."/>
            <person name="Mateus L."/>
            <person name="Lopes-Da-Costa L."/>
            <person name="Silva E."/>
        </authorList>
    </citation>
    <scope>NUCLEOTIDE SEQUENCE [LARGE SCALE GENOMIC DNA]</scope>
    <source>
        <strain evidence="9 10">FMV-PI01</strain>
    </source>
</reference>
<name>A0A6L5WHS5_9BACT</name>
<gene>
    <name evidence="9" type="ORF">F1B92_01010</name>
</gene>
<dbReference type="Proteomes" id="UP000476338">
    <property type="component" value="Unassembled WGS sequence"/>
</dbReference>
<keyword evidence="10" id="KW-1185">Reference proteome</keyword>
<feature type="domain" description="Peptidase M3A/M3B catalytic" evidence="7">
    <location>
        <begin position="181"/>
        <end position="555"/>
    </location>
</feature>
<dbReference type="Pfam" id="PF08439">
    <property type="entry name" value="Peptidase_M3_N"/>
    <property type="match status" value="1"/>
</dbReference>
<dbReference type="Gene3D" id="1.10.1370.20">
    <property type="entry name" value="Oligoendopeptidase f, C-terminal domain"/>
    <property type="match status" value="1"/>
</dbReference>
<evidence type="ECO:0000256" key="4">
    <source>
        <dbReference type="ARBA" id="ARBA00022833"/>
    </source>
</evidence>
<dbReference type="PANTHER" id="PTHR11804:SF5">
    <property type="entry name" value="OLIGOENDOPEPTIDASE F"/>
    <property type="match status" value="1"/>
</dbReference>
<protein>
    <submittedName>
        <fullName evidence="9">M3 family oligoendopeptidase</fullName>
    </submittedName>
</protein>
<proteinExistence type="inferred from homology"/>
<dbReference type="SUPFAM" id="SSF55486">
    <property type="entry name" value="Metalloproteases ('zincins'), catalytic domain"/>
    <property type="match status" value="1"/>
</dbReference>
<evidence type="ECO:0000256" key="5">
    <source>
        <dbReference type="ARBA" id="ARBA00023049"/>
    </source>
</evidence>
<evidence type="ECO:0000313" key="10">
    <source>
        <dbReference type="Proteomes" id="UP000476338"/>
    </source>
</evidence>
<dbReference type="EMBL" id="VWSJ01000002">
    <property type="protein sequence ID" value="MSN95787.1"/>
    <property type="molecule type" value="Genomic_DNA"/>
</dbReference>
<dbReference type="InterPro" id="IPR013647">
    <property type="entry name" value="OligopepF_N_dom"/>
</dbReference>
<comment type="caution">
    <text evidence="9">The sequence shown here is derived from an EMBL/GenBank/DDBJ whole genome shotgun (WGS) entry which is preliminary data.</text>
</comment>
<keyword evidence="5 6" id="KW-0482">Metalloprotease</keyword>
<organism evidence="9 10">
    <name type="scientific">Campylobacter portucalensis</name>
    <dbReference type="NCBI Taxonomy" id="2608384"/>
    <lineage>
        <taxon>Bacteria</taxon>
        <taxon>Pseudomonadati</taxon>
        <taxon>Campylobacterota</taxon>
        <taxon>Epsilonproteobacteria</taxon>
        <taxon>Campylobacterales</taxon>
        <taxon>Campylobacteraceae</taxon>
        <taxon>Campylobacter</taxon>
    </lineage>
</organism>
<keyword evidence="4 6" id="KW-0862">Zinc</keyword>
<dbReference type="GO" id="GO:0046872">
    <property type="term" value="F:metal ion binding"/>
    <property type="evidence" value="ECO:0007669"/>
    <property type="project" value="UniProtKB-UniRule"/>
</dbReference>
<keyword evidence="1 6" id="KW-0645">Protease</keyword>
<keyword evidence="2 6" id="KW-0479">Metal-binding</keyword>
<dbReference type="PANTHER" id="PTHR11804">
    <property type="entry name" value="PROTEASE M3 THIMET OLIGOPEPTIDASE-RELATED"/>
    <property type="match status" value="1"/>
</dbReference>
<dbReference type="GO" id="GO:0006518">
    <property type="term" value="P:peptide metabolic process"/>
    <property type="evidence" value="ECO:0007669"/>
    <property type="project" value="TreeGrafter"/>
</dbReference>
<dbReference type="GO" id="GO:0006508">
    <property type="term" value="P:proteolysis"/>
    <property type="evidence" value="ECO:0007669"/>
    <property type="project" value="UniProtKB-KW"/>
</dbReference>
<evidence type="ECO:0000313" key="9">
    <source>
        <dbReference type="EMBL" id="MSN95787.1"/>
    </source>
</evidence>
<accession>A0A6L5WHS5</accession>
<dbReference type="GO" id="GO:0004222">
    <property type="term" value="F:metalloendopeptidase activity"/>
    <property type="evidence" value="ECO:0007669"/>
    <property type="project" value="InterPro"/>
</dbReference>
<keyword evidence="3 6" id="KW-0378">Hydrolase</keyword>
<dbReference type="AlphaFoldDB" id="A0A6L5WHS5"/>
<evidence type="ECO:0000256" key="6">
    <source>
        <dbReference type="RuleBase" id="RU003435"/>
    </source>
</evidence>
<reference evidence="9 10" key="1">
    <citation type="submission" date="2019-09" db="EMBL/GenBank/DDBJ databases">
        <authorList>
            <person name="Silva M."/>
            <person name="Pereira G."/>
            <person name="Lopes-Da-Costa L."/>
            <person name="Silva E."/>
        </authorList>
    </citation>
    <scope>NUCLEOTIDE SEQUENCE [LARGE SCALE GENOMIC DNA]</scope>
    <source>
        <strain evidence="9 10">FMV-PI01</strain>
    </source>
</reference>
<evidence type="ECO:0000259" key="7">
    <source>
        <dbReference type="Pfam" id="PF01432"/>
    </source>
</evidence>
<evidence type="ECO:0000256" key="3">
    <source>
        <dbReference type="ARBA" id="ARBA00022801"/>
    </source>
</evidence>
<dbReference type="Pfam" id="PF01432">
    <property type="entry name" value="Peptidase_M3"/>
    <property type="match status" value="1"/>
</dbReference>
<dbReference type="InterPro" id="IPR042088">
    <property type="entry name" value="OligoPept_F_C"/>
</dbReference>
<comment type="similarity">
    <text evidence="6">Belongs to the peptidase M3 family.</text>
</comment>
<dbReference type="InterPro" id="IPR045090">
    <property type="entry name" value="Pept_M3A_M3B"/>
</dbReference>
<comment type="cofactor">
    <cofactor evidence="6">
        <name>Zn(2+)</name>
        <dbReference type="ChEBI" id="CHEBI:29105"/>
    </cofactor>
    <text evidence="6">Binds 1 zinc ion.</text>
</comment>
<evidence type="ECO:0000256" key="1">
    <source>
        <dbReference type="ARBA" id="ARBA00022670"/>
    </source>
</evidence>
<evidence type="ECO:0000256" key="2">
    <source>
        <dbReference type="ARBA" id="ARBA00022723"/>
    </source>
</evidence>
<dbReference type="Gene3D" id="1.20.140.70">
    <property type="entry name" value="Oligopeptidase f, N-terminal domain"/>
    <property type="match status" value="1"/>
</dbReference>
<evidence type="ECO:0000259" key="8">
    <source>
        <dbReference type="Pfam" id="PF08439"/>
    </source>
</evidence>
<feature type="domain" description="Oligopeptidase F N-terminal" evidence="8">
    <location>
        <begin position="100"/>
        <end position="166"/>
    </location>
</feature>